<feature type="region of interest" description="Disordered" evidence="1">
    <location>
        <begin position="45"/>
        <end position="132"/>
    </location>
</feature>
<feature type="compositionally biased region" description="Polar residues" evidence="1">
    <location>
        <begin position="59"/>
        <end position="92"/>
    </location>
</feature>
<evidence type="ECO:0000313" key="2">
    <source>
        <dbReference type="EMBL" id="KAK2824635.1"/>
    </source>
</evidence>
<proteinExistence type="predicted"/>
<protein>
    <submittedName>
        <fullName evidence="2">Uncharacterized protein</fullName>
    </submittedName>
</protein>
<comment type="caution">
    <text evidence="2">The sequence shown here is derived from an EMBL/GenBank/DDBJ whole genome shotgun (WGS) entry which is preliminary data.</text>
</comment>
<accession>A0AA88LUU4</accession>
<dbReference type="EMBL" id="JAUPFM010000017">
    <property type="protein sequence ID" value="KAK2824635.1"/>
    <property type="molecule type" value="Genomic_DNA"/>
</dbReference>
<dbReference type="Proteomes" id="UP001187415">
    <property type="component" value="Unassembled WGS sequence"/>
</dbReference>
<keyword evidence="3" id="KW-1185">Reference proteome</keyword>
<name>A0AA88LUU4_CHASR</name>
<reference evidence="2" key="1">
    <citation type="submission" date="2023-07" db="EMBL/GenBank/DDBJ databases">
        <title>Chromosome-level Genome Assembly of Striped Snakehead (Channa striata).</title>
        <authorList>
            <person name="Liu H."/>
        </authorList>
    </citation>
    <scope>NUCLEOTIDE SEQUENCE</scope>
    <source>
        <strain evidence="2">Gz</strain>
        <tissue evidence="2">Muscle</tissue>
    </source>
</reference>
<feature type="region of interest" description="Disordered" evidence="1">
    <location>
        <begin position="1"/>
        <end position="25"/>
    </location>
</feature>
<sequence>MERRGPIHHSLAPWSSHCHSTETLSNKDGMKAEACHAQAALAIAQTSDSANPPEPISMNGISTSASITHQQINSSCTASSKDSTRKASSTQSPREKLATIFEAKNSHGKMQQARDNQNPHPYAGLLARRAAC</sequence>
<organism evidence="2 3">
    <name type="scientific">Channa striata</name>
    <name type="common">Snakehead murrel</name>
    <name type="synonym">Ophicephalus striatus</name>
    <dbReference type="NCBI Taxonomy" id="64152"/>
    <lineage>
        <taxon>Eukaryota</taxon>
        <taxon>Metazoa</taxon>
        <taxon>Chordata</taxon>
        <taxon>Craniata</taxon>
        <taxon>Vertebrata</taxon>
        <taxon>Euteleostomi</taxon>
        <taxon>Actinopterygii</taxon>
        <taxon>Neopterygii</taxon>
        <taxon>Teleostei</taxon>
        <taxon>Neoteleostei</taxon>
        <taxon>Acanthomorphata</taxon>
        <taxon>Anabantaria</taxon>
        <taxon>Anabantiformes</taxon>
        <taxon>Channoidei</taxon>
        <taxon>Channidae</taxon>
        <taxon>Channa</taxon>
    </lineage>
</organism>
<evidence type="ECO:0000313" key="3">
    <source>
        <dbReference type="Proteomes" id="UP001187415"/>
    </source>
</evidence>
<dbReference type="AlphaFoldDB" id="A0AA88LUU4"/>
<evidence type="ECO:0000256" key="1">
    <source>
        <dbReference type="SAM" id="MobiDB-lite"/>
    </source>
</evidence>
<gene>
    <name evidence="2" type="ORF">Q5P01_021810</name>
</gene>